<dbReference type="AlphaFoldDB" id="A0AAE1Z3P0"/>
<dbReference type="EMBL" id="JACGWO010000001">
    <property type="protein sequence ID" value="KAK4441386.1"/>
    <property type="molecule type" value="Genomic_DNA"/>
</dbReference>
<accession>A0AAE1Z3P0</accession>
<proteinExistence type="predicted"/>
<sequence length="113" mass="12952">MAWCKFWPFLMHSSRRPANMTFSSLLARILYLLSTIMEKNESQNPEISNQLKNIVEIYIQHHSANSLRSKATPYVKMKEENSSIAYELEVLNFLEIHIGAGSGTLSQNIHKPS</sequence>
<keyword evidence="2" id="KW-1185">Reference proteome</keyword>
<reference evidence="1" key="2">
    <citation type="journal article" date="2024" name="Plant">
        <title>Genomic evolution and insights into agronomic trait innovations of Sesamum species.</title>
        <authorList>
            <person name="Miao H."/>
            <person name="Wang L."/>
            <person name="Qu L."/>
            <person name="Liu H."/>
            <person name="Sun Y."/>
            <person name="Le M."/>
            <person name="Wang Q."/>
            <person name="Wei S."/>
            <person name="Zheng Y."/>
            <person name="Lin W."/>
            <person name="Duan Y."/>
            <person name="Cao H."/>
            <person name="Xiong S."/>
            <person name="Wang X."/>
            <person name="Wei L."/>
            <person name="Li C."/>
            <person name="Ma Q."/>
            <person name="Ju M."/>
            <person name="Zhao R."/>
            <person name="Li G."/>
            <person name="Mu C."/>
            <person name="Tian Q."/>
            <person name="Mei H."/>
            <person name="Zhang T."/>
            <person name="Gao T."/>
            <person name="Zhang H."/>
        </authorList>
    </citation>
    <scope>NUCLEOTIDE SEQUENCE</scope>
    <source>
        <strain evidence="1">3651</strain>
    </source>
</reference>
<name>A0AAE1Z3P0_9LAMI</name>
<organism evidence="1 2">
    <name type="scientific">Sesamum alatum</name>
    <dbReference type="NCBI Taxonomy" id="300844"/>
    <lineage>
        <taxon>Eukaryota</taxon>
        <taxon>Viridiplantae</taxon>
        <taxon>Streptophyta</taxon>
        <taxon>Embryophyta</taxon>
        <taxon>Tracheophyta</taxon>
        <taxon>Spermatophyta</taxon>
        <taxon>Magnoliopsida</taxon>
        <taxon>eudicotyledons</taxon>
        <taxon>Gunneridae</taxon>
        <taxon>Pentapetalae</taxon>
        <taxon>asterids</taxon>
        <taxon>lamiids</taxon>
        <taxon>Lamiales</taxon>
        <taxon>Pedaliaceae</taxon>
        <taxon>Sesamum</taxon>
    </lineage>
</organism>
<evidence type="ECO:0000313" key="1">
    <source>
        <dbReference type="EMBL" id="KAK4441386.1"/>
    </source>
</evidence>
<comment type="caution">
    <text evidence="1">The sequence shown here is derived from an EMBL/GenBank/DDBJ whole genome shotgun (WGS) entry which is preliminary data.</text>
</comment>
<dbReference type="Proteomes" id="UP001293254">
    <property type="component" value="Unassembled WGS sequence"/>
</dbReference>
<evidence type="ECO:0000313" key="2">
    <source>
        <dbReference type="Proteomes" id="UP001293254"/>
    </source>
</evidence>
<gene>
    <name evidence="1" type="ORF">Salat_0473500</name>
</gene>
<protein>
    <submittedName>
        <fullName evidence="1">Uncharacterized protein</fullName>
    </submittedName>
</protein>
<reference evidence="1" key="1">
    <citation type="submission" date="2020-06" db="EMBL/GenBank/DDBJ databases">
        <authorList>
            <person name="Li T."/>
            <person name="Hu X."/>
            <person name="Zhang T."/>
            <person name="Song X."/>
            <person name="Zhang H."/>
            <person name="Dai N."/>
            <person name="Sheng W."/>
            <person name="Hou X."/>
            <person name="Wei L."/>
        </authorList>
    </citation>
    <scope>NUCLEOTIDE SEQUENCE</scope>
    <source>
        <strain evidence="1">3651</strain>
        <tissue evidence="1">Leaf</tissue>
    </source>
</reference>